<sequence length="304" mass="34529">MRGHATKLYLSTIRNLQSSLRSSNWRDPMVMYTAMILTLYERGPQSFVDGLEHKTFRYYRINILLLYLADRQPCFLAEADWKSIPFSGDCPPKSVSDLLLDILVEIPGVLAAVEAMKKGELGRYAPIQNAFEMTLWVRRLIYNLERWKEDYIWTYPTICSTPTLKNIDIIALCNLGTNMVPYDVKLAEVINLYATAHLILARIAHGLAERSFVFKSALRPPYGLRDLVAAIVLVSQRHIQANSADMVSMIVTAFPLKVAQMTTELNEPALLETVQGLLDRINDQFARRYNISYSVDREAGGYGV</sequence>
<organism evidence="1 2">
    <name type="scientific">Zasmidium cellare</name>
    <name type="common">Wine cellar mold</name>
    <name type="synonym">Racodium cellare</name>
    <dbReference type="NCBI Taxonomy" id="395010"/>
    <lineage>
        <taxon>Eukaryota</taxon>
        <taxon>Fungi</taxon>
        <taxon>Dikarya</taxon>
        <taxon>Ascomycota</taxon>
        <taxon>Pezizomycotina</taxon>
        <taxon>Dothideomycetes</taxon>
        <taxon>Dothideomycetidae</taxon>
        <taxon>Mycosphaerellales</taxon>
        <taxon>Mycosphaerellaceae</taxon>
        <taxon>Zasmidium</taxon>
    </lineage>
</organism>
<accession>A0ABR0EGU1</accession>
<dbReference type="EMBL" id="JAXOVC010000006">
    <property type="protein sequence ID" value="KAK4500288.1"/>
    <property type="molecule type" value="Genomic_DNA"/>
</dbReference>
<protein>
    <submittedName>
        <fullName evidence="1">Uncharacterized protein</fullName>
    </submittedName>
</protein>
<proteinExistence type="predicted"/>
<dbReference type="InterPro" id="IPR053178">
    <property type="entry name" value="Osmoadaptation_assoc"/>
</dbReference>
<dbReference type="Proteomes" id="UP001305779">
    <property type="component" value="Unassembled WGS sequence"/>
</dbReference>
<name>A0ABR0EGU1_ZASCE</name>
<comment type="caution">
    <text evidence="1">The sequence shown here is derived from an EMBL/GenBank/DDBJ whole genome shotgun (WGS) entry which is preliminary data.</text>
</comment>
<reference evidence="1 2" key="1">
    <citation type="journal article" date="2023" name="G3 (Bethesda)">
        <title>A chromosome-level genome assembly of Zasmidium syzygii isolated from banana leaves.</title>
        <authorList>
            <person name="van Westerhoven A.C."/>
            <person name="Mehrabi R."/>
            <person name="Talebi R."/>
            <person name="Steentjes M.B.F."/>
            <person name="Corcolon B."/>
            <person name="Chong P.A."/>
            <person name="Kema G.H.J."/>
            <person name="Seidl M.F."/>
        </authorList>
    </citation>
    <scope>NUCLEOTIDE SEQUENCE [LARGE SCALE GENOMIC DNA]</scope>
    <source>
        <strain evidence="1 2">P124</strain>
    </source>
</reference>
<keyword evidence="2" id="KW-1185">Reference proteome</keyword>
<gene>
    <name evidence="1" type="ORF">PRZ48_008477</name>
</gene>
<dbReference type="PANTHER" id="PTHR38111">
    <property type="entry name" value="ZN(2)-C6 FUNGAL-TYPE DOMAIN-CONTAINING PROTEIN-RELATED"/>
    <property type="match status" value="1"/>
</dbReference>
<evidence type="ECO:0000313" key="2">
    <source>
        <dbReference type="Proteomes" id="UP001305779"/>
    </source>
</evidence>
<evidence type="ECO:0000313" key="1">
    <source>
        <dbReference type="EMBL" id="KAK4500288.1"/>
    </source>
</evidence>